<name>R7TIE6_CAPTE</name>
<dbReference type="GO" id="GO:0005886">
    <property type="term" value="C:plasma membrane"/>
    <property type="evidence" value="ECO:0007669"/>
    <property type="project" value="TreeGrafter"/>
</dbReference>
<dbReference type="InterPro" id="IPR000421">
    <property type="entry name" value="FA58C"/>
</dbReference>
<evidence type="ECO:0000313" key="10">
    <source>
        <dbReference type="Proteomes" id="UP000014760"/>
    </source>
</evidence>
<dbReference type="OrthoDB" id="10028859at2759"/>
<reference evidence="10" key="1">
    <citation type="submission" date="2012-12" db="EMBL/GenBank/DDBJ databases">
        <authorList>
            <person name="Hellsten U."/>
            <person name="Grimwood J."/>
            <person name="Chapman J.A."/>
            <person name="Shapiro H."/>
            <person name="Aerts A."/>
            <person name="Otillar R.P."/>
            <person name="Terry A.Y."/>
            <person name="Boore J.L."/>
            <person name="Simakov O."/>
            <person name="Marletaz F."/>
            <person name="Cho S.-J."/>
            <person name="Edsinger-Gonzales E."/>
            <person name="Havlak P."/>
            <person name="Kuo D.-H."/>
            <person name="Larsson T."/>
            <person name="Lv J."/>
            <person name="Arendt D."/>
            <person name="Savage R."/>
            <person name="Osoegawa K."/>
            <person name="de Jong P."/>
            <person name="Lindberg D.R."/>
            <person name="Seaver E.C."/>
            <person name="Weisblat D.A."/>
            <person name="Putnam N.H."/>
            <person name="Grigoriev I.V."/>
            <person name="Rokhsar D.S."/>
        </authorList>
    </citation>
    <scope>NUCLEOTIDE SEQUENCE</scope>
    <source>
        <strain evidence="10">I ESC-2004</strain>
    </source>
</reference>
<dbReference type="EnsemblMetazoa" id="CapteT40533">
    <property type="protein sequence ID" value="CapteP40533"/>
    <property type="gene ID" value="CapteG40533"/>
</dbReference>
<comment type="subcellular location">
    <subcellularLocation>
        <location evidence="1">Endomembrane system</location>
        <topology evidence="1">Peripheral membrane protein</topology>
    </subcellularLocation>
    <subcellularLocation>
        <location evidence="2">Secreted</location>
    </subcellularLocation>
</comment>
<dbReference type="OMA" id="THREQIF"/>
<dbReference type="EMBL" id="KB309712">
    <property type="protein sequence ID" value="ELT93509.1"/>
    <property type="molecule type" value="Genomic_DNA"/>
</dbReference>
<keyword evidence="10" id="KW-1185">Reference proteome</keyword>
<dbReference type="SUPFAM" id="SSF49785">
    <property type="entry name" value="Galactose-binding domain-like"/>
    <property type="match status" value="1"/>
</dbReference>
<keyword evidence="6" id="KW-1015">Disulfide bond</keyword>
<protein>
    <recommendedName>
        <fullName evidence="7">F5/8 type C domain-containing protein</fullName>
    </recommendedName>
</protein>
<evidence type="ECO:0000313" key="9">
    <source>
        <dbReference type="EnsemblMetazoa" id="CapteP40533"/>
    </source>
</evidence>
<reference evidence="9" key="3">
    <citation type="submission" date="2015-06" db="UniProtKB">
        <authorList>
            <consortium name="EnsemblMetazoa"/>
        </authorList>
    </citation>
    <scope>IDENTIFICATION</scope>
</reference>
<keyword evidence="5" id="KW-0472">Membrane</keyword>
<feature type="domain" description="F5/8 type C" evidence="7">
    <location>
        <begin position="1"/>
        <end position="95"/>
    </location>
</feature>
<evidence type="ECO:0000256" key="4">
    <source>
        <dbReference type="ARBA" id="ARBA00022889"/>
    </source>
</evidence>
<dbReference type="STRING" id="283909.R7TIE6"/>
<dbReference type="Proteomes" id="UP000014760">
    <property type="component" value="Unassembled WGS sequence"/>
</dbReference>
<evidence type="ECO:0000313" key="8">
    <source>
        <dbReference type="EMBL" id="ELT93509.1"/>
    </source>
</evidence>
<feature type="non-terminal residue" evidence="8">
    <location>
        <position position="1"/>
    </location>
</feature>
<gene>
    <name evidence="8" type="ORF">CAPTEDRAFT_40533</name>
</gene>
<dbReference type="InterPro" id="IPR050633">
    <property type="entry name" value="Neuropilin_MCO_CoagFactor"/>
</dbReference>
<evidence type="ECO:0000256" key="1">
    <source>
        <dbReference type="ARBA" id="ARBA00004184"/>
    </source>
</evidence>
<dbReference type="InterPro" id="IPR008979">
    <property type="entry name" value="Galactose-bd-like_sf"/>
</dbReference>
<dbReference type="GO" id="GO:0005576">
    <property type="term" value="C:extracellular region"/>
    <property type="evidence" value="ECO:0007669"/>
    <property type="project" value="UniProtKB-SubCell"/>
</dbReference>
<feature type="non-terminal residue" evidence="8">
    <location>
        <position position="95"/>
    </location>
</feature>
<sequence>VDFGYNIAVSGVAIRGQDGTDNFVTEFYVSYSEDLQKWTNYREPSDQAIKLFEGNLNSSHVRKRYFMGGIIARAIRLHPTAWNDSIGIRWEVLGC</sequence>
<keyword evidence="4" id="KW-0130">Cell adhesion</keyword>
<keyword evidence="3" id="KW-0964">Secreted</keyword>
<evidence type="ECO:0000256" key="6">
    <source>
        <dbReference type="ARBA" id="ARBA00023157"/>
    </source>
</evidence>
<dbReference type="PANTHER" id="PTHR46806:SF5">
    <property type="entry name" value="F5_8 TYPE C DOMAIN-CONTAINING PROTEIN"/>
    <property type="match status" value="1"/>
</dbReference>
<dbReference type="HOGENOM" id="CLU_030066_5_0_1"/>
<organism evidence="8">
    <name type="scientific">Capitella teleta</name>
    <name type="common">Polychaete worm</name>
    <dbReference type="NCBI Taxonomy" id="283909"/>
    <lineage>
        <taxon>Eukaryota</taxon>
        <taxon>Metazoa</taxon>
        <taxon>Spiralia</taxon>
        <taxon>Lophotrochozoa</taxon>
        <taxon>Annelida</taxon>
        <taxon>Polychaeta</taxon>
        <taxon>Sedentaria</taxon>
        <taxon>Scolecida</taxon>
        <taxon>Capitellidae</taxon>
        <taxon>Capitella</taxon>
    </lineage>
</organism>
<dbReference type="Pfam" id="PF00754">
    <property type="entry name" value="F5_F8_type_C"/>
    <property type="match status" value="1"/>
</dbReference>
<proteinExistence type="predicted"/>
<dbReference type="AlphaFoldDB" id="R7TIE6"/>
<dbReference type="EMBL" id="AMQN01012724">
    <property type="status" value="NOT_ANNOTATED_CDS"/>
    <property type="molecule type" value="Genomic_DNA"/>
</dbReference>
<evidence type="ECO:0000259" key="7">
    <source>
        <dbReference type="PROSITE" id="PS50022"/>
    </source>
</evidence>
<evidence type="ECO:0000256" key="2">
    <source>
        <dbReference type="ARBA" id="ARBA00004613"/>
    </source>
</evidence>
<reference evidence="8 10" key="2">
    <citation type="journal article" date="2013" name="Nature">
        <title>Insights into bilaterian evolution from three spiralian genomes.</title>
        <authorList>
            <person name="Simakov O."/>
            <person name="Marletaz F."/>
            <person name="Cho S.J."/>
            <person name="Edsinger-Gonzales E."/>
            <person name="Havlak P."/>
            <person name="Hellsten U."/>
            <person name="Kuo D.H."/>
            <person name="Larsson T."/>
            <person name="Lv J."/>
            <person name="Arendt D."/>
            <person name="Savage R."/>
            <person name="Osoegawa K."/>
            <person name="de Jong P."/>
            <person name="Grimwood J."/>
            <person name="Chapman J.A."/>
            <person name="Shapiro H."/>
            <person name="Aerts A."/>
            <person name="Otillar R.P."/>
            <person name="Terry A.Y."/>
            <person name="Boore J.L."/>
            <person name="Grigoriev I.V."/>
            <person name="Lindberg D.R."/>
            <person name="Seaver E.C."/>
            <person name="Weisblat D.A."/>
            <person name="Putnam N.H."/>
            <person name="Rokhsar D.S."/>
        </authorList>
    </citation>
    <scope>NUCLEOTIDE SEQUENCE</scope>
    <source>
        <strain evidence="8 10">I ESC-2004</strain>
    </source>
</reference>
<dbReference type="GO" id="GO:0012505">
    <property type="term" value="C:endomembrane system"/>
    <property type="evidence" value="ECO:0007669"/>
    <property type="project" value="UniProtKB-SubCell"/>
</dbReference>
<evidence type="ECO:0000256" key="5">
    <source>
        <dbReference type="ARBA" id="ARBA00023136"/>
    </source>
</evidence>
<dbReference type="GO" id="GO:0007155">
    <property type="term" value="P:cell adhesion"/>
    <property type="evidence" value="ECO:0007669"/>
    <property type="project" value="UniProtKB-KW"/>
</dbReference>
<dbReference type="PROSITE" id="PS50022">
    <property type="entry name" value="FA58C_3"/>
    <property type="match status" value="1"/>
</dbReference>
<dbReference type="Gene3D" id="2.60.120.260">
    <property type="entry name" value="Galactose-binding domain-like"/>
    <property type="match status" value="1"/>
</dbReference>
<dbReference type="PANTHER" id="PTHR46806">
    <property type="entry name" value="F5/8 TYPE C DOMAIN-CONTAINING PROTEIN"/>
    <property type="match status" value="1"/>
</dbReference>
<evidence type="ECO:0000256" key="3">
    <source>
        <dbReference type="ARBA" id="ARBA00022525"/>
    </source>
</evidence>
<dbReference type="GO" id="GO:0038023">
    <property type="term" value="F:signaling receptor activity"/>
    <property type="evidence" value="ECO:0007669"/>
    <property type="project" value="TreeGrafter"/>
</dbReference>
<accession>R7TIE6</accession>